<dbReference type="Proteomes" id="UP000095023">
    <property type="component" value="Unassembled WGS sequence"/>
</dbReference>
<keyword evidence="3" id="KW-1185">Reference proteome</keyword>
<feature type="compositionally biased region" description="Polar residues" evidence="1">
    <location>
        <begin position="98"/>
        <end position="112"/>
    </location>
</feature>
<dbReference type="AlphaFoldDB" id="A0A1E4TGU7"/>
<proteinExistence type="predicted"/>
<feature type="compositionally biased region" description="Low complexity" evidence="1">
    <location>
        <begin position="60"/>
        <end position="85"/>
    </location>
</feature>
<dbReference type="OrthoDB" id="4067583at2759"/>
<sequence>MDLPKKESRIKRLFKRGHRRNKSSQANVSAPVASSSTELKASAFPSIPTSQDYPVIPMPSRHSNSSDSTQSTSFYTSSTTSSRSSNPLQPPSPAFARQSGSSPRTSQSQNIPPASVLQPLHESRRIGSFEAPLGAPSLSASKGKDVDESSPAQQRFDRPISSMSGISSSYSPVLGHATKIPVKQFTRNPEPVTEIPEHTSPGVSRNLSITKVKESTTELQGVLEDIRSLRSMSRTSPKSTDSSGSITQSPNTSRNIPTTPEFAQQQKQFAQGRKSISEPQLAEILKKPEEQRESLGSSQAEEILETLRDVRKKISQMSVQSALDVEDIPRHESQASFDPTEDPELTTVLPLSTPKMKMEPFGASEIEEPQPELEFTGQDPKLPDVLPPESSMQSTPVSKYSPNILPKQRDHTSELSPKTSAQRSASEQLYPKKTSSKKEAKATKTPRNVSLPRVEGVKGPRDMPRSFSASALSAHASTTQPIHSRRREGKTRMGQKLTREIESLRIPETHKELIDQFLDTASKISVEISLDPSKNTECKRRFLNAINALEGWI</sequence>
<organism evidence="2 3">
    <name type="scientific">Tortispora caseinolytica NRRL Y-17796</name>
    <dbReference type="NCBI Taxonomy" id="767744"/>
    <lineage>
        <taxon>Eukaryota</taxon>
        <taxon>Fungi</taxon>
        <taxon>Dikarya</taxon>
        <taxon>Ascomycota</taxon>
        <taxon>Saccharomycotina</taxon>
        <taxon>Trigonopsidomycetes</taxon>
        <taxon>Trigonopsidales</taxon>
        <taxon>Trigonopsidaceae</taxon>
        <taxon>Tortispora</taxon>
    </lineage>
</organism>
<feature type="compositionally biased region" description="Basic residues" evidence="1">
    <location>
        <begin position="8"/>
        <end position="22"/>
    </location>
</feature>
<feature type="compositionally biased region" description="Polar residues" evidence="1">
    <location>
        <begin position="230"/>
        <end position="269"/>
    </location>
</feature>
<feature type="compositionally biased region" description="Polar residues" evidence="1">
    <location>
        <begin position="390"/>
        <end position="401"/>
    </location>
</feature>
<name>A0A1E4TGU7_9ASCO</name>
<accession>A0A1E4TGU7</accession>
<feature type="compositionally biased region" description="Basic and acidic residues" evidence="1">
    <location>
        <begin position="284"/>
        <end position="293"/>
    </location>
</feature>
<feature type="compositionally biased region" description="Low complexity" evidence="1">
    <location>
        <begin position="161"/>
        <end position="171"/>
    </location>
</feature>
<reference evidence="3" key="1">
    <citation type="submission" date="2016-02" db="EMBL/GenBank/DDBJ databases">
        <title>Comparative genomics of biotechnologically important yeasts.</title>
        <authorList>
            <consortium name="DOE Joint Genome Institute"/>
            <person name="Riley R."/>
            <person name="Haridas S."/>
            <person name="Wolfe K.H."/>
            <person name="Lopes M.R."/>
            <person name="Hittinger C.T."/>
            <person name="Goker M."/>
            <person name="Salamov A."/>
            <person name="Wisecaver J."/>
            <person name="Long T.M."/>
            <person name="Aerts A.L."/>
            <person name="Barry K."/>
            <person name="Choi C."/>
            <person name="Clum A."/>
            <person name="Coughlan A.Y."/>
            <person name="Deshpande S."/>
            <person name="Douglass A.P."/>
            <person name="Hanson S.J."/>
            <person name="Klenk H.-P."/>
            <person name="Labutti K."/>
            <person name="Lapidus A."/>
            <person name="Lindquist E."/>
            <person name="Lipzen A."/>
            <person name="Meier-Kolthoff J.P."/>
            <person name="Ohm R.A."/>
            <person name="Otillar R.P."/>
            <person name="Pangilinan J."/>
            <person name="Peng Y."/>
            <person name="Rokas A."/>
            <person name="Rosa C.A."/>
            <person name="Scheuner C."/>
            <person name="Sibirny A.A."/>
            <person name="Slot J.C."/>
            <person name="Stielow J.B."/>
            <person name="Sun H."/>
            <person name="Kurtzman C.P."/>
            <person name="Blackwell M."/>
            <person name="Jeffries T.W."/>
            <person name="Grigoriev I.V."/>
        </authorList>
    </citation>
    <scope>NUCLEOTIDE SEQUENCE [LARGE SCALE GENOMIC DNA]</scope>
    <source>
        <strain evidence="3">NRRL Y-17796</strain>
    </source>
</reference>
<feature type="compositionally biased region" description="Polar residues" evidence="1">
    <location>
        <begin position="414"/>
        <end position="427"/>
    </location>
</feature>
<feature type="compositionally biased region" description="Basic and acidic residues" evidence="1">
    <location>
        <begin position="455"/>
        <end position="464"/>
    </location>
</feature>
<feature type="region of interest" description="Disordered" evidence="1">
    <location>
        <begin position="315"/>
        <end position="494"/>
    </location>
</feature>
<feature type="region of interest" description="Disordered" evidence="1">
    <location>
        <begin position="1"/>
        <end position="300"/>
    </location>
</feature>
<evidence type="ECO:0000313" key="2">
    <source>
        <dbReference type="EMBL" id="ODV90994.1"/>
    </source>
</evidence>
<dbReference type="EMBL" id="KV453842">
    <property type="protein sequence ID" value="ODV90994.1"/>
    <property type="molecule type" value="Genomic_DNA"/>
</dbReference>
<feature type="compositionally biased region" description="Polar residues" evidence="1">
    <location>
        <begin position="23"/>
        <end position="39"/>
    </location>
</feature>
<protein>
    <submittedName>
        <fullName evidence="2">Uncharacterized protein</fullName>
    </submittedName>
</protein>
<evidence type="ECO:0000313" key="3">
    <source>
        <dbReference type="Proteomes" id="UP000095023"/>
    </source>
</evidence>
<evidence type="ECO:0000256" key="1">
    <source>
        <dbReference type="SAM" id="MobiDB-lite"/>
    </source>
</evidence>
<gene>
    <name evidence="2" type="ORF">CANCADRAFT_57372</name>
</gene>
<feature type="compositionally biased region" description="Low complexity" evidence="1">
    <location>
        <begin position="466"/>
        <end position="477"/>
    </location>
</feature>